<organism evidence="1 2">
    <name type="scientific">Lacticaseibacillus mingshuiensis</name>
    <dbReference type="NCBI Taxonomy" id="2799574"/>
    <lineage>
        <taxon>Bacteria</taxon>
        <taxon>Bacillati</taxon>
        <taxon>Bacillota</taxon>
        <taxon>Bacilli</taxon>
        <taxon>Lactobacillales</taxon>
        <taxon>Lactobacillaceae</taxon>
        <taxon>Lacticaseibacillus</taxon>
    </lineage>
</organism>
<evidence type="ECO:0000313" key="1">
    <source>
        <dbReference type="EMBL" id="MFD1430937.1"/>
    </source>
</evidence>
<evidence type="ECO:0000313" key="2">
    <source>
        <dbReference type="Proteomes" id="UP001597196"/>
    </source>
</evidence>
<proteinExistence type="predicted"/>
<dbReference type="RefSeq" id="WP_203628648.1">
    <property type="nucleotide sequence ID" value="NZ_BOLQ01000049.1"/>
</dbReference>
<keyword evidence="2" id="KW-1185">Reference proteome</keyword>
<reference evidence="2" key="1">
    <citation type="journal article" date="2019" name="Int. J. Syst. Evol. Microbiol.">
        <title>The Global Catalogue of Microorganisms (GCM) 10K type strain sequencing project: providing services to taxonomists for standard genome sequencing and annotation.</title>
        <authorList>
            <consortium name="The Broad Institute Genomics Platform"/>
            <consortium name="The Broad Institute Genome Sequencing Center for Infectious Disease"/>
            <person name="Wu L."/>
            <person name="Ma J."/>
        </authorList>
    </citation>
    <scope>NUCLEOTIDE SEQUENCE [LARGE SCALE GENOMIC DNA]</scope>
    <source>
        <strain evidence="2">CCM 8980</strain>
    </source>
</reference>
<dbReference type="Pfam" id="PF17723">
    <property type="entry name" value="RHH_8"/>
    <property type="match status" value="1"/>
</dbReference>
<comment type="caution">
    <text evidence="1">The sequence shown here is derived from an EMBL/GenBank/DDBJ whole genome shotgun (WGS) entry which is preliminary data.</text>
</comment>
<dbReference type="InterPro" id="IPR041088">
    <property type="entry name" value="RHH_8"/>
</dbReference>
<name>A0ABW4CKR2_9LACO</name>
<gene>
    <name evidence="1" type="ORF">ACFQ4P_11900</name>
</gene>
<dbReference type="Proteomes" id="UP001597196">
    <property type="component" value="Unassembled WGS sequence"/>
</dbReference>
<dbReference type="EMBL" id="JBHTOC010000021">
    <property type="protein sequence ID" value="MFD1430937.1"/>
    <property type="molecule type" value="Genomic_DNA"/>
</dbReference>
<accession>A0ABW4CKR2</accession>
<protein>
    <submittedName>
        <fullName evidence="1">Uncharacterized protein</fullName>
    </submittedName>
</protein>
<sequence length="115" mass="12673">MKESIDISTLRQIDAAVAAGAAQDRETFLTDAIRRQLQLTPPRAVERLPGKWLQIGLLRLDANWVASMRAQYSHVTMTIFGLLVVADDVMAADLKDFFTLTVHGPALGLQAALQR</sequence>